<evidence type="ECO:0000313" key="2">
    <source>
        <dbReference type="Proteomes" id="UP001153334"/>
    </source>
</evidence>
<name>A0ACC2J0I6_9PEZI</name>
<organism evidence="1 2">
    <name type="scientific">Nemania bipapillata</name>
    <dbReference type="NCBI Taxonomy" id="110536"/>
    <lineage>
        <taxon>Eukaryota</taxon>
        <taxon>Fungi</taxon>
        <taxon>Dikarya</taxon>
        <taxon>Ascomycota</taxon>
        <taxon>Pezizomycotina</taxon>
        <taxon>Sordariomycetes</taxon>
        <taxon>Xylariomycetidae</taxon>
        <taxon>Xylariales</taxon>
        <taxon>Xylariaceae</taxon>
        <taxon>Nemania</taxon>
    </lineage>
</organism>
<reference evidence="1" key="1">
    <citation type="submission" date="2022-11" db="EMBL/GenBank/DDBJ databases">
        <title>Genome Sequence of Nemania bipapillata.</title>
        <authorList>
            <person name="Buettner E."/>
        </authorList>
    </citation>
    <scope>NUCLEOTIDE SEQUENCE</scope>
    <source>
        <strain evidence="1">CP14</strain>
    </source>
</reference>
<gene>
    <name evidence="1" type="ORF">ONZ43_g2549</name>
</gene>
<dbReference type="EMBL" id="JAPESX010000530">
    <property type="protein sequence ID" value="KAJ8120849.1"/>
    <property type="molecule type" value="Genomic_DNA"/>
</dbReference>
<protein>
    <submittedName>
        <fullName evidence="1">Uncharacterized protein</fullName>
    </submittedName>
</protein>
<dbReference type="Proteomes" id="UP001153334">
    <property type="component" value="Unassembled WGS sequence"/>
</dbReference>
<keyword evidence="2" id="KW-1185">Reference proteome</keyword>
<accession>A0ACC2J0I6</accession>
<evidence type="ECO:0000313" key="1">
    <source>
        <dbReference type="EMBL" id="KAJ8120849.1"/>
    </source>
</evidence>
<comment type="caution">
    <text evidence="1">The sequence shown here is derived from an EMBL/GenBank/DDBJ whole genome shotgun (WGS) entry which is preliminary data.</text>
</comment>
<proteinExistence type="predicted"/>
<sequence>MSQDGVPTDVRAEMIHAHSIKDTPLAASIFGAFLPAALAAGAYTCAPKPRVVGRGLEAVQTAFDIGKTYTVSCEKLVVTLEGEA</sequence>